<protein>
    <submittedName>
        <fullName evidence="1">Predicted protein</fullName>
    </submittedName>
</protein>
<dbReference type="OrthoDB" id="2974017at2759"/>
<dbReference type="InParanoid" id="B0DGX5"/>
<dbReference type="EMBL" id="DS547109">
    <property type="protein sequence ID" value="EDR06225.1"/>
    <property type="molecule type" value="Genomic_DNA"/>
</dbReference>
<dbReference type="GeneID" id="6078755"/>
<dbReference type="AlphaFoldDB" id="B0DGX5"/>
<organism evidence="2">
    <name type="scientific">Laccaria bicolor (strain S238N-H82 / ATCC MYA-4686)</name>
    <name type="common">Bicoloured deceiver</name>
    <name type="synonym">Laccaria laccata var. bicolor</name>
    <dbReference type="NCBI Taxonomy" id="486041"/>
    <lineage>
        <taxon>Eukaryota</taxon>
        <taxon>Fungi</taxon>
        <taxon>Dikarya</taxon>
        <taxon>Basidiomycota</taxon>
        <taxon>Agaricomycotina</taxon>
        <taxon>Agaricomycetes</taxon>
        <taxon>Agaricomycetidae</taxon>
        <taxon>Agaricales</taxon>
        <taxon>Agaricineae</taxon>
        <taxon>Hydnangiaceae</taxon>
        <taxon>Laccaria</taxon>
    </lineage>
</organism>
<dbReference type="HOGENOM" id="CLU_033651_2_1_1"/>
<dbReference type="RefSeq" id="XP_001883086.1">
    <property type="nucleotide sequence ID" value="XM_001883051.1"/>
</dbReference>
<keyword evidence="2" id="KW-1185">Reference proteome</keyword>
<evidence type="ECO:0000313" key="2">
    <source>
        <dbReference type="Proteomes" id="UP000001194"/>
    </source>
</evidence>
<sequence length="335" mass="36925">MILLCNTVFDRLNFGPTKQTGDSEATAPRYLYYRLYTKDGAIESLNPIYSNDPFISRVLPKSITPPHTALSLKKHLCKIEGEAGSNAVLFEALSNYAAIPDSTRLKLRDHLGLGVSSLEPMALVVGAAEVEKRSSGPDPQASENLDPHETHYIYYRVYDEDGEVNSKTTFDRNDTSLGRVDTLSVAPPYTVASLKSRIAKAEDIVDRAIQLFEDTDGETLMKEADQASFLAETFPGCLEDGPLAFIYEPKTLGQGSTMTRPIRGKYESSPNSYNISTWHAFKKGEILHTNGVKVTKPYILDAGRARSDSGSYTGYMAINSAGKLAFVQRGKRDFL</sequence>
<name>B0DGX5_LACBS</name>
<reference evidence="1 2" key="1">
    <citation type="journal article" date="2008" name="Nature">
        <title>The genome of Laccaria bicolor provides insights into mycorrhizal symbiosis.</title>
        <authorList>
            <person name="Martin F."/>
            <person name="Aerts A."/>
            <person name="Ahren D."/>
            <person name="Brun A."/>
            <person name="Danchin E.G.J."/>
            <person name="Duchaussoy F."/>
            <person name="Gibon J."/>
            <person name="Kohler A."/>
            <person name="Lindquist E."/>
            <person name="Pereda V."/>
            <person name="Salamov A."/>
            <person name="Shapiro H.J."/>
            <person name="Wuyts J."/>
            <person name="Blaudez D."/>
            <person name="Buee M."/>
            <person name="Brokstein P."/>
            <person name="Canbaeck B."/>
            <person name="Cohen D."/>
            <person name="Courty P.E."/>
            <person name="Coutinho P.M."/>
            <person name="Delaruelle C."/>
            <person name="Detter J.C."/>
            <person name="Deveau A."/>
            <person name="DiFazio S."/>
            <person name="Duplessis S."/>
            <person name="Fraissinet-Tachet L."/>
            <person name="Lucic E."/>
            <person name="Frey-Klett P."/>
            <person name="Fourrey C."/>
            <person name="Feussner I."/>
            <person name="Gay G."/>
            <person name="Grimwood J."/>
            <person name="Hoegger P.J."/>
            <person name="Jain P."/>
            <person name="Kilaru S."/>
            <person name="Labbe J."/>
            <person name="Lin Y.C."/>
            <person name="Legue V."/>
            <person name="Le Tacon F."/>
            <person name="Marmeisse R."/>
            <person name="Melayah D."/>
            <person name="Montanini B."/>
            <person name="Muratet M."/>
            <person name="Nehls U."/>
            <person name="Niculita-Hirzel H."/>
            <person name="Oudot-Le Secq M.P."/>
            <person name="Peter M."/>
            <person name="Quesneville H."/>
            <person name="Rajashekar B."/>
            <person name="Reich M."/>
            <person name="Rouhier N."/>
            <person name="Schmutz J."/>
            <person name="Yin T."/>
            <person name="Chalot M."/>
            <person name="Henrissat B."/>
            <person name="Kuees U."/>
            <person name="Lucas S."/>
            <person name="Van de Peer Y."/>
            <person name="Podila G.K."/>
            <person name="Polle A."/>
            <person name="Pukkila P.J."/>
            <person name="Richardson P.M."/>
            <person name="Rouze P."/>
            <person name="Sanders I.R."/>
            <person name="Stajich J.E."/>
            <person name="Tunlid A."/>
            <person name="Tuskan G."/>
            <person name="Grigoriev I.V."/>
        </authorList>
    </citation>
    <scope>NUCLEOTIDE SEQUENCE [LARGE SCALE GENOMIC DNA]</scope>
    <source>
        <strain evidence="2">S238N-H82 / ATCC MYA-4686</strain>
    </source>
</reference>
<evidence type="ECO:0000313" key="1">
    <source>
        <dbReference type="EMBL" id="EDR06225.1"/>
    </source>
</evidence>
<dbReference type="KEGG" id="lbc:LACBIDRAFT_300505"/>
<accession>B0DGX5</accession>
<proteinExistence type="predicted"/>
<gene>
    <name evidence="1" type="ORF">LACBIDRAFT_300505</name>
</gene>
<dbReference type="Proteomes" id="UP000001194">
    <property type="component" value="Unassembled WGS sequence"/>
</dbReference>